<protein>
    <submittedName>
        <fullName evidence="2">Uncharacterized protein</fullName>
    </submittedName>
</protein>
<feature type="region of interest" description="Disordered" evidence="1">
    <location>
        <begin position="236"/>
        <end position="257"/>
    </location>
</feature>
<keyword evidence="3" id="KW-1185">Reference proteome</keyword>
<feature type="compositionally biased region" description="Polar residues" evidence="1">
    <location>
        <begin position="696"/>
        <end position="708"/>
    </location>
</feature>
<feature type="region of interest" description="Disordered" evidence="1">
    <location>
        <begin position="135"/>
        <end position="159"/>
    </location>
</feature>
<feature type="compositionally biased region" description="Basic and acidic residues" evidence="1">
    <location>
        <begin position="565"/>
        <end position="577"/>
    </location>
</feature>
<feature type="compositionally biased region" description="Low complexity" evidence="1">
    <location>
        <begin position="602"/>
        <end position="612"/>
    </location>
</feature>
<evidence type="ECO:0000256" key="1">
    <source>
        <dbReference type="SAM" id="MobiDB-lite"/>
    </source>
</evidence>
<dbReference type="EMBL" id="KV448520">
    <property type="protein sequence ID" value="OAX35220.1"/>
    <property type="molecule type" value="Genomic_DNA"/>
</dbReference>
<sequence>MQLENHRPLLAVACRFGASSNYLEVSKNADHEPLYYRTVTTPVPYDQWFITHLDDKQKVKQVKHWILSKCNIIQTPHLPAQRPVSPITFATSIRTRSSVDSMEDGYNEDDEYDEDSDDLDDFSFRHPELRRQTIYARRPGKSSSSTVPVSLSQNVQPGSSPVTDQYTLISFSTGAILEDDYALSWYNLRPFELLEMHRAGKVVQLPREVLSEYVQPYFEAKVRALRAIWSPKSGRFESPANHKTNRDSYSPRSRDKMIVPPLQPERKRRKAKVEWKDRWIVINQGTLSLCKDSTGGTPVHHFPLTSLRALRGAESLARACSIIAEQRVVCLKFSKEPKVSPLVASSSSLPSSPIADDWKTDVYIEAKDINPLSEKPPPAPKETSDNRDHNKHSPASDYNPEDICRGEGEWLVLDLLDDHAFSNILRILHRYTSHPISSSFLPSSSIITVANYWNNVSSPALTPFVYSSPYDSLPYPEWRTNVIETARKAGMGDVGKPLALVLWSERSRGDSLLHDIRNQRYAFSQGRSYKSSTSSYAPYSDSEPGDTDGESEMEWEGWMRDLERQGSVKQQRPDKSLHSPSSSEHQFPSPPISPPLPPSPPRSDASSRGHSPPHSPSAYPTIDKVIQNGDAFPGPSLDSRVPGMIKTTTVSTVSVGSASSPPRRRSSTVTPGGLSRLMKDKDKGGPGGDVARPSTAVANGSRMNTLPRSTHIRHALSGSNLRLAPAEHIFGSQSHRAQDAEGSSRGKKKVGIVRGMSMRAEKLVRGLDAAIDFVDNHP</sequence>
<dbReference type="STRING" id="1314800.A0A1B7MRK9"/>
<evidence type="ECO:0000313" key="3">
    <source>
        <dbReference type="Proteomes" id="UP000092154"/>
    </source>
</evidence>
<feature type="compositionally biased region" description="Low complexity" evidence="1">
    <location>
        <begin position="527"/>
        <end position="542"/>
    </location>
</feature>
<gene>
    <name evidence="2" type="ORF">K503DRAFT_802996</name>
</gene>
<proteinExistence type="predicted"/>
<feature type="region of interest" description="Disordered" evidence="1">
    <location>
        <begin position="527"/>
        <end position="553"/>
    </location>
</feature>
<dbReference type="AlphaFoldDB" id="A0A1B7MRK9"/>
<dbReference type="SUPFAM" id="SSF50729">
    <property type="entry name" value="PH domain-like"/>
    <property type="match status" value="1"/>
</dbReference>
<feature type="compositionally biased region" description="Low complexity" evidence="1">
    <location>
        <begin position="647"/>
        <end position="672"/>
    </location>
</feature>
<feature type="region of interest" description="Disordered" evidence="1">
    <location>
        <begin position="565"/>
        <end position="709"/>
    </location>
</feature>
<feature type="compositionally biased region" description="Low complexity" evidence="1">
    <location>
        <begin position="142"/>
        <end position="152"/>
    </location>
</feature>
<accession>A0A1B7MRK9</accession>
<feature type="region of interest" description="Disordered" evidence="1">
    <location>
        <begin position="369"/>
        <end position="400"/>
    </location>
</feature>
<feature type="compositionally biased region" description="Acidic residues" evidence="1">
    <location>
        <begin position="543"/>
        <end position="553"/>
    </location>
</feature>
<feature type="compositionally biased region" description="Acidic residues" evidence="1">
    <location>
        <begin position="101"/>
        <end position="121"/>
    </location>
</feature>
<dbReference type="Proteomes" id="UP000092154">
    <property type="component" value="Unassembled WGS sequence"/>
</dbReference>
<dbReference type="OrthoDB" id="3225203at2759"/>
<dbReference type="InParanoid" id="A0A1B7MRK9"/>
<feature type="compositionally biased region" description="Pro residues" evidence="1">
    <location>
        <begin position="588"/>
        <end position="601"/>
    </location>
</feature>
<reference evidence="2 3" key="1">
    <citation type="submission" date="2016-06" db="EMBL/GenBank/DDBJ databases">
        <title>Comparative genomics of the ectomycorrhizal sister species Rhizopogon vinicolor and Rhizopogon vesiculosus (Basidiomycota: Boletales) reveals a divergence of the mating type B locus.</title>
        <authorList>
            <consortium name="DOE Joint Genome Institute"/>
            <person name="Mujic A.B."/>
            <person name="Kuo A."/>
            <person name="Tritt A."/>
            <person name="Lipzen A."/>
            <person name="Chen C."/>
            <person name="Johnson J."/>
            <person name="Sharma A."/>
            <person name="Barry K."/>
            <person name="Grigoriev I.V."/>
            <person name="Spatafora J.W."/>
        </authorList>
    </citation>
    <scope>NUCLEOTIDE SEQUENCE [LARGE SCALE GENOMIC DNA]</scope>
    <source>
        <strain evidence="2 3">AM-OR11-026</strain>
    </source>
</reference>
<feature type="region of interest" description="Disordered" evidence="1">
    <location>
        <begin position="99"/>
        <end position="121"/>
    </location>
</feature>
<organism evidence="2 3">
    <name type="scientific">Rhizopogon vinicolor AM-OR11-026</name>
    <dbReference type="NCBI Taxonomy" id="1314800"/>
    <lineage>
        <taxon>Eukaryota</taxon>
        <taxon>Fungi</taxon>
        <taxon>Dikarya</taxon>
        <taxon>Basidiomycota</taxon>
        <taxon>Agaricomycotina</taxon>
        <taxon>Agaricomycetes</taxon>
        <taxon>Agaricomycetidae</taxon>
        <taxon>Boletales</taxon>
        <taxon>Suillineae</taxon>
        <taxon>Rhizopogonaceae</taxon>
        <taxon>Rhizopogon</taxon>
    </lineage>
</organism>
<name>A0A1B7MRK9_9AGAM</name>
<evidence type="ECO:0000313" key="2">
    <source>
        <dbReference type="EMBL" id="OAX35220.1"/>
    </source>
</evidence>